<proteinExistence type="predicted"/>
<gene>
    <name evidence="1" type="ORF">BDN72DRAFT_744948</name>
</gene>
<dbReference type="Proteomes" id="UP000308600">
    <property type="component" value="Unassembled WGS sequence"/>
</dbReference>
<keyword evidence="2" id="KW-1185">Reference proteome</keyword>
<protein>
    <submittedName>
        <fullName evidence="1">Uncharacterized protein</fullName>
    </submittedName>
</protein>
<sequence>CHPDTRIAVQDSLVAWRSNRTAGPVRLISGWAGTGKTTIAQTMAEYWAKRGQLAGSFFFSRSSKDRDETVLVPATILHQFLQIFGEHVDVGCLSGFGWSWLVDVLESALPSLPQPLVIVIDGLDECTNIDDQVLFLRNIFNSFGRLGSSIKFLISCRPERHLEDFFNEFILTLGPSYRIHLGQSAEDNDDIRTFFRVSFDRICQHRRQDGAMSITDGPWPSQEEIEELVDRASGQFIFAATAVRFV</sequence>
<organism evidence="1 2">
    <name type="scientific">Pluteus cervinus</name>
    <dbReference type="NCBI Taxonomy" id="181527"/>
    <lineage>
        <taxon>Eukaryota</taxon>
        <taxon>Fungi</taxon>
        <taxon>Dikarya</taxon>
        <taxon>Basidiomycota</taxon>
        <taxon>Agaricomycotina</taxon>
        <taxon>Agaricomycetes</taxon>
        <taxon>Agaricomycetidae</taxon>
        <taxon>Agaricales</taxon>
        <taxon>Pluteineae</taxon>
        <taxon>Pluteaceae</taxon>
        <taxon>Pluteus</taxon>
    </lineage>
</organism>
<feature type="non-terminal residue" evidence="1">
    <location>
        <position position="246"/>
    </location>
</feature>
<evidence type="ECO:0000313" key="1">
    <source>
        <dbReference type="EMBL" id="TFK58169.1"/>
    </source>
</evidence>
<feature type="non-terminal residue" evidence="1">
    <location>
        <position position="1"/>
    </location>
</feature>
<accession>A0ACD2ZYI3</accession>
<reference evidence="1 2" key="1">
    <citation type="journal article" date="2019" name="Nat. Ecol. Evol.">
        <title>Megaphylogeny resolves global patterns of mushroom evolution.</title>
        <authorList>
            <person name="Varga T."/>
            <person name="Krizsan K."/>
            <person name="Foldi C."/>
            <person name="Dima B."/>
            <person name="Sanchez-Garcia M."/>
            <person name="Sanchez-Ramirez S."/>
            <person name="Szollosi G.J."/>
            <person name="Szarkandi J.G."/>
            <person name="Papp V."/>
            <person name="Albert L."/>
            <person name="Andreopoulos W."/>
            <person name="Angelini C."/>
            <person name="Antonin V."/>
            <person name="Barry K.W."/>
            <person name="Bougher N.L."/>
            <person name="Buchanan P."/>
            <person name="Buyck B."/>
            <person name="Bense V."/>
            <person name="Catcheside P."/>
            <person name="Chovatia M."/>
            <person name="Cooper J."/>
            <person name="Damon W."/>
            <person name="Desjardin D."/>
            <person name="Finy P."/>
            <person name="Geml J."/>
            <person name="Haridas S."/>
            <person name="Hughes K."/>
            <person name="Justo A."/>
            <person name="Karasinski D."/>
            <person name="Kautmanova I."/>
            <person name="Kiss B."/>
            <person name="Kocsube S."/>
            <person name="Kotiranta H."/>
            <person name="LaButti K.M."/>
            <person name="Lechner B.E."/>
            <person name="Liimatainen K."/>
            <person name="Lipzen A."/>
            <person name="Lukacs Z."/>
            <person name="Mihaltcheva S."/>
            <person name="Morgado L.N."/>
            <person name="Niskanen T."/>
            <person name="Noordeloos M.E."/>
            <person name="Ohm R.A."/>
            <person name="Ortiz-Santana B."/>
            <person name="Ovrebo C."/>
            <person name="Racz N."/>
            <person name="Riley R."/>
            <person name="Savchenko A."/>
            <person name="Shiryaev A."/>
            <person name="Soop K."/>
            <person name="Spirin V."/>
            <person name="Szebenyi C."/>
            <person name="Tomsovsky M."/>
            <person name="Tulloss R.E."/>
            <person name="Uehling J."/>
            <person name="Grigoriev I.V."/>
            <person name="Vagvolgyi C."/>
            <person name="Papp T."/>
            <person name="Martin F.M."/>
            <person name="Miettinen O."/>
            <person name="Hibbett D.S."/>
            <person name="Nagy L.G."/>
        </authorList>
    </citation>
    <scope>NUCLEOTIDE SEQUENCE [LARGE SCALE GENOMIC DNA]</scope>
    <source>
        <strain evidence="1 2">NL-1719</strain>
    </source>
</reference>
<name>A0ACD2ZYI3_9AGAR</name>
<dbReference type="EMBL" id="ML209579">
    <property type="protein sequence ID" value="TFK58169.1"/>
    <property type="molecule type" value="Genomic_DNA"/>
</dbReference>
<evidence type="ECO:0000313" key="2">
    <source>
        <dbReference type="Proteomes" id="UP000308600"/>
    </source>
</evidence>